<dbReference type="Pfam" id="PF00753">
    <property type="entry name" value="Lactamase_B"/>
    <property type="match status" value="1"/>
</dbReference>
<comment type="cofactor">
    <cofactor evidence="1">
        <name>Zn(2+)</name>
        <dbReference type="ChEBI" id="CHEBI:29105"/>
    </cofactor>
</comment>
<evidence type="ECO:0000313" key="7">
    <source>
        <dbReference type="EMBL" id="KAI1876532.1"/>
    </source>
</evidence>
<reference evidence="7" key="1">
    <citation type="submission" date="2021-03" db="EMBL/GenBank/DDBJ databases">
        <title>Revisited historic fungal species revealed as producer of novel bioactive compounds through whole genome sequencing and comparative genomics.</title>
        <authorList>
            <person name="Vignolle G.A."/>
            <person name="Hochenegger N."/>
            <person name="Mach R.L."/>
            <person name="Mach-Aigner A.R."/>
            <person name="Javad Rahimi M."/>
            <person name="Salim K.A."/>
            <person name="Chan C.M."/>
            <person name="Lim L.B.L."/>
            <person name="Cai F."/>
            <person name="Druzhinina I.S."/>
            <person name="U'Ren J.M."/>
            <person name="Derntl C."/>
        </authorList>
    </citation>
    <scope>NUCLEOTIDE SEQUENCE</scope>
    <source>
        <strain evidence="7">TUCIM 5799</strain>
    </source>
</reference>
<evidence type="ECO:0000313" key="8">
    <source>
        <dbReference type="Proteomes" id="UP000829685"/>
    </source>
</evidence>
<dbReference type="InterPro" id="IPR001279">
    <property type="entry name" value="Metallo-B-lactamas"/>
</dbReference>
<dbReference type="SUPFAM" id="SSF56281">
    <property type="entry name" value="Metallo-hydrolase/oxidoreductase"/>
    <property type="match status" value="1"/>
</dbReference>
<dbReference type="PANTHER" id="PTHR42978:SF2">
    <property type="entry name" value="102 KBASES UNSTABLE REGION: FROM 1 TO 119443"/>
    <property type="match status" value="1"/>
</dbReference>
<dbReference type="InterPro" id="IPR051013">
    <property type="entry name" value="MBL_superfamily_lactonases"/>
</dbReference>
<dbReference type="AlphaFoldDB" id="A0A9Q0AT92"/>
<dbReference type="GO" id="GO:0016787">
    <property type="term" value="F:hydrolase activity"/>
    <property type="evidence" value="ECO:0007669"/>
    <property type="project" value="UniProtKB-KW"/>
</dbReference>
<keyword evidence="8" id="KW-1185">Reference proteome</keyword>
<evidence type="ECO:0000256" key="5">
    <source>
        <dbReference type="ARBA" id="ARBA00022833"/>
    </source>
</evidence>
<evidence type="ECO:0000259" key="6">
    <source>
        <dbReference type="SMART" id="SM00849"/>
    </source>
</evidence>
<sequence length="211" mass="23088">MFARTKIQPEDGIVTQLYRLGVEPKELQAVILSHLHGDHAGGLEELLSSAPDVPVYVSKLHWETFGESPVAATLAGCNPQRWPSNFVPRLLEMTDEAVGPWESSSKITTDGRILAVSTPGHVAGHISLIVYGDSHDGNSTTYFLPADATYGLDLLDAEEVDGVTEAPETALDTIKRIKQYAAEKEVVILPSHDPNTPLYLKNRKVYQSRLS</sequence>
<dbReference type="InterPro" id="IPR036866">
    <property type="entry name" value="RibonucZ/Hydroxyglut_hydro"/>
</dbReference>
<dbReference type="Proteomes" id="UP000829685">
    <property type="component" value="Unassembled WGS sequence"/>
</dbReference>
<keyword evidence="3" id="KW-0479">Metal-binding</keyword>
<keyword evidence="4" id="KW-0378">Hydrolase</keyword>
<evidence type="ECO:0000256" key="3">
    <source>
        <dbReference type="ARBA" id="ARBA00022723"/>
    </source>
</evidence>
<organism evidence="7 8">
    <name type="scientific">Neoarthrinium moseri</name>
    <dbReference type="NCBI Taxonomy" id="1658444"/>
    <lineage>
        <taxon>Eukaryota</taxon>
        <taxon>Fungi</taxon>
        <taxon>Dikarya</taxon>
        <taxon>Ascomycota</taxon>
        <taxon>Pezizomycotina</taxon>
        <taxon>Sordariomycetes</taxon>
        <taxon>Xylariomycetidae</taxon>
        <taxon>Amphisphaeriales</taxon>
        <taxon>Apiosporaceae</taxon>
        <taxon>Neoarthrinium</taxon>
    </lineage>
</organism>
<comment type="caution">
    <text evidence="7">The sequence shown here is derived from an EMBL/GenBank/DDBJ whole genome shotgun (WGS) entry which is preliminary data.</text>
</comment>
<keyword evidence="5" id="KW-0862">Zinc</keyword>
<dbReference type="GO" id="GO:0046872">
    <property type="term" value="F:metal ion binding"/>
    <property type="evidence" value="ECO:0007669"/>
    <property type="project" value="UniProtKB-KW"/>
</dbReference>
<dbReference type="SMART" id="SM00849">
    <property type="entry name" value="Lactamase_B"/>
    <property type="match status" value="1"/>
</dbReference>
<comment type="similarity">
    <text evidence="2">Belongs to the metallo-beta-lactamase superfamily.</text>
</comment>
<proteinExistence type="inferred from homology"/>
<dbReference type="PANTHER" id="PTHR42978">
    <property type="entry name" value="QUORUM-QUENCHING LACTONASE YTNP-RELATED-RELATED"/>
    <property type="match status" value="1"/>
</dbReference>
<gene>
    <name evidence="7" type="ORF">JX265_004058</name>
</gene>
<accession>A0A9Q0AT92</accession>
<evidence type="ECO:0000256" key="4">
    <source>
        <dbReference type="ARBA" id="ARBA00022801"/>
    </source>
</evidence>
<name>A0A9Q0AT92_9PEZI</name>
<evidence type="ECO:0000256" key="1">
    <source>
        <dbReference type="ARBA" id="ARBA00001947"/>
    </source>
</evidence>
<dbReference type="Gene3D" id="3.60.15.10">
    <property type="entry name" value="Ribonuclease Z/Hydroxyacylglutathione hydrolase-like"/>
    <property type="match status" value="1"/>
</dbReference>
<protein>
    <recommendedName>
        <fullName evidence="6">Metallo-beta-lactamase domain-containing protein</fullName>
    </recommendedName>
</protein>
<feature type="domain" description="Metallo-beta-lactamase" evidence="6">
    <location>
        <begin position="14"/>
        <end position="192"/>
    </location>
</feature>
<dbReference type="EMBL" id="JAFIMR010000007">
    <property type="protein sequence ID" value="KAI1876532.1"/>
    <property type="molecule type" value="Genomic_DNA"/>
</dbReference>
<evidence type="ECO:0000256" key="2">
    <source>
        <dbReference type="ARBA" id="ARBA00007749"/>
    </source>
</evidence>